<protein>
    <submittedName>
        <fullName evidence="2">Uncharacterized protein</fullName>
    </submittedName>
</protein>
<feature type="non-terminal residue" evidence="2">
    <location>
        <position position="1"/>
    </location>
</feature>
<proteinExistence type="predicted"/>
<accession>A0ABW1T544</accession>
<feature type="transmembrane region" description="Helical" evidence="1">
    <location>
        <begin position="67"/>
        <end position="87"/>
    </location>
</feature>
<keyword evidence="1" id="KW-0812">Transmembrane</keyword>
<dbReference type="EMBL" id="JBHSTI010000067">
    <property type="protein sequence ID" value="MFC6239728.1"/>
    <property type="molecule type" value="Genomic_DNA"/>
</dbReference>
<dbReference type="RefSeq" id="WP_386769039.1">
    <property type="nucleotide sequence ID" value="NZ_JBHSTI010000067.1"/>
</dbReference>
<evidence type="ECO:0000256" key="1">
    <source>
        <dbReference type="SAM" id="Phobius"/>
    </source>
</evidence>
<organism evidence="2 3">
    <name type="scientific">Longivirga aurantiaca</name>
    <dbReference type="NCBI Taxonomy" id="1837743"/>
    <lineage>
        <taxon>Bacteria</taxon>
        <taxon>Bacillati</taxon>
        <taxon>Actinomycetota</taxon>
        <taxon>Actinomycetes</taxon>
        <taxon>Sporichthyales</taxon>
        <taxon>Sporichthyaceae</taxon>
        <taxon>Longivirga</taxon>
    </lineage>
</organism>
<reference evidence="3" key="1">
    <citation type="journal article" date="2019" name="Int. J. Syst. Evol. Microbiol.">
        <title>The Global Catalogue of Microorganisms (GCM) 10K type strain sequencing project: providing services to taxonomists for standard genome sequencing and annotation.</title>
        <authorList>
            <consortium name="The Broad Institute Genomics Platform"/>
            <consortium name="The Broad Institute Genome Sequencing Center for Infectious Disease"/>
            <person name="Wu L."/>
            <person name="Ma J."/>
        </authorList>
    </citation>
    <scope>NUCLEOTIDE SEQUENCE [LARGE SCALE GENOMIC DNA]</scope>
    <source>
        <strain evidence="3">CGMCC 4.7317</strain>
    </source>
</reference>
<keyword evidence="3" id="KW-1185">Reference proteome</keyword>
<comment type="caution">
    <text evidence="2">The sequence shown here is derived from an EMBL/GenBank/DDBJ whole genome shotgun (WGS) entry which is preliminary data.</text>
</comment>
<dbReference type="Proteomes" id="UP001596138">
    <property type="component" value="Unassembled WGS sequence"/>
</dbReference>
<gene>
    <name evidence="2" type="ORF">ACFQGU_17795</name>
</gene>
<keyword evidence="1" id="KW-1133">Transmembrane helix</keyword>
<feature type="transmembrane region" description="Helical" evidence="1">
    <location>
        <begin position="36"/>
        <end position="60"/>
    </location>
</feature>
<evidence type="ECO:0000313" key="2">
    <source>
        <dbReference type="EMBL" id="MFC6239728.1"/>
    </source>
</evidence>
<keyword evidence="1" id="KW-0472">Membrane</keyword>
<name>A0ABW1T544_9ACTN</name>
<sequence length="125" mass="12963">AFPAAPATTALIVAALLLAAALAVLAIRDQSTPRWGLIGIAVLELILLVITVWCAIAWIGGNAPAEAVVFVFYLLACLAIPPAMAWWGKGEPGRWGSGVVAVACLVLIVLVLRVQQVWTGGVPPT</sequence>
<evidence type="ECO:0000313" key="3">
    <source>
        <dbReference type="Proteomes" id="UP001596138"/>
    </source>
</evidence>
<feature type="transmembrane region" description="Helical" evidence="1">
    <location>
        <begin position="93"/>
        <end position="112"/>
    </location>
</feature>